<dbReference type="NCBIfam" id="TIGR04183">
    <property type="entry name" value="Por_Secre_tail"/>
    <property type="match status" value="1"/>
</dbReference>
<dbReference type="InterPro" id="IPR026444">
    <property type="entry name" value="Secre_tail"/>
</dbReference>
<comment type="caution">
    <text evidence="2">The sequence shown here is derived from an EMBL/GenBank/DDBJ whole genome shotgun (WGS) entry which is preliminary data.</text>
</comment>
<dbReference type="Proteomes" id="UP000256373">
    <property type="component" value="Unassembled WGS sequence"/>
</dbReference>
<dbReference type="AlphaFoldDB" id="A0A3D8YB59"/>
<proteinExistence type="predicted"/>
<gene>
    <name evidence="2" type="ORF">DSL64_12455</name>
</gene>
<evidence type="ECO:0000313" key="3">
    <source>
        <dbReference type="Proteomes" id="UP000256373"/>
    </source>
</evidence>
<keyword evidence="3" id="KW-1185">Reference proteome</keyword>
<evidence type="ECO:0000259" key="1">
    <source>
        <dbReference type="Pfam" id="PF18962"/>
    </source>
</evidence>
<dbReference type="Gene3D" id="2.60.120.260">
    <property type="entry name" value="Galactose-binding domain-like"/>
    <property type="match status" value="1"/>
</dbReference>
<reference evidence="2 3" key="1">
    <citation type="submission" date="2018-07" db="EMBL/GenBank/DDBJ databases">
        <title>Dyadobacter roseus sp. nov., isolated from rose rhizosphere soil.</title>
        <authorList>
            <person name="Chen L."/>
        </authorList>
    </citation>
    <scope>NUCLEOTIDE SEQUENCE [LARGE SCALE GENOMIC DNA]</scope>
    <source>
        <strain evidence="2 3">RS19</strain>
    </source>
</reference>
<evidence type="ECO:0000313" key="2">
    <source>
        <dbReference type="EMBL" id="REA61257.1"/>
    </source>
</evidence>
<protein>
    <submittedName>
        <fullName evidence="2">T9SS C-terminal target domain-containing protein</fullName>
    </submittedName>
</protein>
<sequence length="621" mass="69013">MTTHNRNNLNKSLLLRCCFLLLLTLGAVTAGYAQLKLVPYTFRAEMYDGIENQHNARVTAGLTLPFFDDFSTAKGGSPDNNRWMTGSGVFVNNTMTRNHPSINVATFDGLNVAGRPYNFTSPLAQGFTDTLTSQVIDLSGKAVKDSVYISFFWLGRGLGEMPDSSDFFRLEFLSSTGNWVQAWQQQGYELDTVFTHSFVKIDAATFFHSAFQFRFRSFGRSSGSYDMWHLDYVYLNANRTFRDRFTPDLTVRNPLTSLLNGFTAMPLSHYRKAAGSYKASSVSTDVLNRSNSINKIVGYSFTIKDDSTGVEYYRAPASGSVDLLGSQERRLTIPVGTLVIPATYKKTNLRYKFAMSTTDDQNSIGDLRSNDSISAVTHLDNFYAYDDGSAEYGVQITQRRGRAAVRYTMINADTLGGVYLSVLPFDTDVSGQSFLVQIYSDKDGLPDQLLTQQPIAARYTQDRNGFITCKFTNPVAVPATFYVGWLQVGELPVTLGFDRNSFATERIYSNIGTTWAVSNNLRGNIMIRPFLGTQGVGVPVGVEPGEDLSARFFPNPGTGVVNWKSNGVKRIDVYTIEGRLIKTILPEPEQRSATLDIADGMYVLKSSDGKRTFVQKIIVVK</sequence>
<feature type="domain" description="Secretion system C-terminal sorting" evidence="1">
    <location>
        <begin position="553"/>
        <end position="619"/>
    </location>
</feature>
<dbReference type="EMBL" id="QNUL01000008">
    <property type="protein sequence ID" value="REA61257.1"/>
    <property type="molecule type" value="Genomic_DNA"/>
</dbReference>
<organism evidence="2 3">
    <name type="scientific">Dyadobacter luteus</name>
    <dbReference type="NCBI Taxonomy" id="2259619"/>
    <lineage>
        <taxon>Bacteria</taxon>
        <taxon>Pseudomonadati</taxon>
        <taxon>Bacteroidota</taxon>
        <taxon>Cytophagia</taxon>
        <taxon>Cytophagales</taxon>
        <taxon>Spirosomataceae</taxon>
        <taxon>Dyadobacter</taxon>
    </lineage>
</organism>
<accession>A0A3D8YB59</accession>
<dbReference type="Pfam" id="PF18962">
    <property type="entry name" value="Por_Secre_tail"/>
    <property type="match status" value="1"/>
</dbReference>
<name>A0A3D8YB59_9BACT</name>